<name>A0A7C9DNJ8_OPUST</name>
<sequence length="136" mass="15724">MEGRRARILIPTHTTSGLKVLLNKMTTLLKMINALNTVTPLESFTQDLGFLDVDPFLSHQMLPHLKHRYWVLVWVRWIEVVRRGLVEFHPVVLPTHLDRYPRFLSLLAHFLSLDSVVVLWCVRVCGAGQGDEEERA</sequence>
<reference evidence="1" key="1">
    <citation type="journal article" date="2013" name="J. Plant Res.">
        <title>Effect of fungi and light on seed germination of three Opuntia species from semiarid lands of central Mexico.</title>
        <authorList>
            <person name="Delgado-Sanchez P."/>
            <person name="Jimenez-Bremont J.F."/>
            <person name="Guerrero-Gonzalez Mde L."/>
            <person name="Flores J."/>
        </authorList>
    </citation>
    <scope>NUCLEOTIDE SEQUENCE</scope>
    <source>
        <tissue evidence="1">Cladode</tissue>
    </source>
</reference>
<protein>
    <submittedName>
        <fullName evidence="1">Uncharacterized protein</fullName>
    </submittedName>
</protein>
<accession>A0A7C9DNJ8</accession>
<dbReference type="AlphaFoldDB" id="A0A7C9DNJ8"/>
<evidence type="ECO:0000313" key="1">
    <source>
        <dbReference type="EMBL" id="MBA4644225.1"/>
    </source>
</evidence>
<proteinExistence type="predicted"/>
<dbReference type="EMBL" id="GISG01137448">
    <property type="protein sequence ID" value="MBA4644225.1"/>
    <property type="molecule type" value="Transcribed_RNA"/>
</dbReference>
<reference evidence="1" key="2">
    <citation type="submission" date="2020-07" db="EMBL/GenBank/DDBJ databases">
        <authorList>
            <person name="Vera ALvarez R."/>
            <person name="Arias-Moreno D.M."/>
            <person name="Jimenez-Jacinto V."/>
            <person name="Jimenez-Bremont J.F."/>
            <person name="Swaminathan K."/>
            <person name="Moose S.P."/>
            <person name="Guerrero-Gonzalez M.L."/>
            <person name="Marino-Ramirez L."/>
            <person name="Landsman D."/>
            <person name="Rodriguez-Kessler M."/>
            <person name="Delgado-Sanchez P."/>
        </authorList>
    </citation>
    <scope>NUCLEOTIDE SEQUENCE</scope>
    <source>
        <tissue evidence="1">Cladode</tissue>
    </source>
</reference>
<organism evidence="1">
    <name type="scientific">Opuntia streptacantha</name>
    <name type="common">Prickly pear cactus</name>
    <name type="synonym">Opuntia cardona</name>
    <dbReference type="NCBI Taxonomy" id="393608"/>
    <lineage>
        <taxon>Eukaryota</taxon>
        <taxon>Viridiplantae</taxon>
        <taxon>Streptophyta</taxon>
        <taxon>Embryophyta</taxon>
        <taxon>Tracheophyta</taxon>
        <taxon>Spermatophyta</taxon>
        <taxon>Magnoliopsida</taxon>
        <taxon>eudicotyledons</taxon>
        <taxon>Gunneridae</taxon>
        <taxon>Pentapetalae</taxon>
        <taxon>Caryophyllales</taxon>
        <taxon>Cactineae</taxon>
        <taxon>Cactaceae</taxon>
        <taxon>Opuntioideae</taxon>
        <taxon>Opuntia</taxon>
    </lineage>
</organism>